<keyword evidence="1" id="KW-0175">Coiled coil</keyword>
<dbReference type="GO" id="GO:0005930">
    <property type="term" value="C:axoneme"/>
    <property type="evidence" value="ECO:0007669"/>
    <property type="project" value="TreeGrafter"/>
</dbReference>
<dbReference type="VEuPathDB" id="AmoebaDB:FDP41_004552"/>
<dbReference type="AlphaFoldDB" id="A0A6A5BFP2"/>
<dbReference type="Gene3D" id="1.10.418.10">
    <property type="entry name" value="Calponin-like domain"/>
    <property type="match status" value="1"/>
</dbReference>
<dbReference type="OMA" id="MEYYDTR"/>
<protein>
    <recommendedName>
        <fullName evidence="3">Calponin-homology (CH) domain-containing protein</fullName>
    </recommendedName>
</protein>
<dbReference type="InterPro" id="IPR036872">
    <property type="entry name" value="CH_dom_sf"/>
</dbReference>
<organism evidence="4 5">
    <name type="scientific">Naegleria fowleri</name>
    <name type="common">Brain eating amoeba</name>
    <dbReference type="NCBI Taxonomy" id="5763"/>
    <lineage>
        <taxon>Eukaryota</taxon>
        <taxon>Discoba</taxon>
        <taxon>Heterolobosea</taxon>
        <taxon>Tetramitia</taxon>
        <taxon>Eutetramitia</taxon>
        <taxon>Vahlkampfiidae</taxon>
        <taxon>Naegleria</taxon>
    </lineage>
</organism>
<feature type="compositionally biased region" description="Low complexity" evidence="2">
    <location>
        <begin position="188"/>
        <end position="199"/>
    </location>
</feature>
<dbReference type="EMBL" id="VFQX01000037">
    <property type="protein sequence ID" value="KAF0976653.1"/>
    <property type="molecule type" value="Genomic_DNA"/>
</dbReference>
<dbReference type="RefSeq" id="XP_044561366.1">
    <property type="nucleotide sequence ID" value="XM_044707979.1"/>
</dbReference>
<dbReference type="GO" id="GO:0051493">
    <property type="term" value="P:regulation of cytoskeleton organization"/>
    <property type="evidence" value="ECO:0007669"/>
    <property type="project" value="TreeGrafter"/>
</dbReference>
<dbReference type="GeneID" id="68111770"/>
<feature type="region of interest" description="Disordered" evidence="2">
    <location>
        <begin position="1"/>
        <end position="35"/>
    </location>
</feature>
<reference evidence="4 5" key="1">
    <citation type="journal article" date="2019" name="Sci. Rep.">
        <title>Nanopore sequencing improves the draft genome of the human pathogenic amoeba Naegleria fowleri.</title>
        <authorList>
            <person name="Liechti N."/>
            <person name="Schurch N."/>
            <person name="Bruggmann R."/>
            <person name="Wittwer M."/>
        </authorList>
    </citation>
    <scope>NUCLEOTIDE SEQUENCE [LARGE SCALE GENOMIC DNA]</scope>
    <source>
        <strain evidence="4 5">ATCC 30894</strain>
    </source>
</reference>
<dbReference type="Proteomes" id="UP000444721">
    <property type="component" value="Unassembled WGS sequence"/>
</dbReference>
<evidence type="ECO:0000313" key="5">
    <source>
        <dbReference type="Proteomes" id="UP000444721"/>
    </source>
</evidence>
<feature type="compositionally biased region" description="Polar residues" evidence="2">
    <location>
        <begin position="151"/>
        <end position="183"/>
    </location>
</feature>
<dbReference type="Pfam" id="PF06294">
    <property type="entry name" value="CH_2"/>
    <property type="match status" value="1"/>
</dbReference>
<evidence type="ECO:0000259" key="3">
    <source>
        <dbReference type="PROSITE" id="PS50021"/>
    </source>
</evidence>
<evidence type="ECO:0000313" key="4">
    <source>
        <dbReference type="EMBL" id="KAF0976653.1"/>
    </source>
</evidence>
<evidence type="ECO:0000256" key="2">
    <source>
        <dbReference type="SAM" id="MobiDB-lite"/>
    </source>
</evidence>
<name>A0A6A5BFP2_NAEFO</name>
<dbReference type="VEuPathDB" id="AmoebaDB:NF0114890"/>
<dbReference type="InterPro" id="IPR001715">
    <property type="entry name" value="CH_dom"/>
</dbReference>
<accession>A0A6A5BFP2</accession>
<sequence length="304" mass="34439">MSQVRLLNPPSSPSSMSRGNHQVHNTSGSGIDGSVPPFDEEELQMLYTWVDEIPLSRPKKNIARDFSDGVLMAEVVKHFFPKLVDLHNYVSTSSSKQKGYNWQTLDQKVFQKIGFIVDPREFDDMVKCKPFAAERMLKNFQIKVSQIQQRKLAQQQGSRASNGLGTHNHSGENTNTQQPTSNSKTRRPASASSARTQRATQRDYGDDQMMDAVSNQKGSVQPVPNKMKETQDNIQTPNNDSMYHNSNPLGKFSTEDIELIREKDAKIHELEETVKLLESKINKLQLLIRLKDSKIQALNNKIKN</sequence>
<feature type="domain" description="Calponin-homology (CH)" evidence="3">
    <location>
        <begin position="40"/>
        <end position="152"/>
    </location>
</feature>
<gene>
    <name evidence="4" type="ORF">FDP41_004552</name>
</gene>
<dbReference type="OrthoDB" id="193300at2759"/>
<feature type="region of interest" description="Disordered" evidence="2">
    <location>
        <begin position="151"/>
        <end position="204"/>
    </location>
</feature>
<dbReference type="InterPro" id="IPR052111">
    <property type="entry name" value="Spermatogenesis_Ciliary_MAP"/>
</dbReference>
<dbReference type="VEuPathDB" id="AmoebaDB:NfTy_082720"/>
<proteinExistence type="predicted"/>
<dbReference type="FunFam" id="1.10.418.10:FF:000059">
    <property type="entry name" value="RIKEN cDNA 6430531B16 gene"/>
    <property type="match status" value="1"/>
</dbReference>
<dbReference type="PANTHER" id="PTHR12509:SF9">
    <property type="entry name" value="SPERM FLAGELLAR PROTEIN 1 ISOFORM X1"/>
    <property type="match status" value="1"/>
</dbReference>
<evidence type="ECO:0000256" key="1">
    <source>
        <dbReference type="SAM" id="Coils"/>
    </source>
</evidence>
<comment type="caution">
    <text evidence="4">The sequence shown here is derived from an EMBL/GenBank/DDBJ whole genome shotgun (WGS) entry which is preliminary data.</text>
</comment>
<dbReference type="PANTHER" id="PTHR12509">
    <property type="entry name" value="SPERMATOGENESIS-ASSOCIATED 4-RELATED"/>
    <property type="match status" value="1"/>
</dbReference>
<feature type="compositionally biased region" description="Polar residues" evidence="2">
    <location>
        <begin position="18"/>
        <end position="29"/>
    </location>
</feature>
<keyword evidence="5" id="KW-1185">Reference proteome</keyword>
<dbReference type="GO" id="GO:0008017">
    <property type="term" value="F:microtubule binding"/>
    <property type="evidence" value="ECO:0007669"/>
    <property type="project" value="TreeGrafter"/>
</dbReference>
<dbReference type="InterPro" id="IPR010441">
    <property type="entry name" value="CH_2"/>
</dbReference>
<dbReference type="SUPFAM" id="SSF47576">
    <property type="entry name" value="Calponin-homology domain, CH-domain"/>
    <property type="match status" value="1"/>
</dbReference>
<feature type="coiled-coil region" evidence="1">
    <location>
        <begin position="260"/>
        <end position="301"/>
    </location>
</feature>
<dbReference type="PROSITE" id="PS50021">
    <property type="entry name" value="CH"/>
    <property type="match status" value="1"/>
</dbReference>